<accession>A0A5B8U5W2</accession>
<keyword evidence="2" id="KW-0472">Membrane</keyword>
<dbReference type="OrthoDB" id="9840005at2"/>
<evidence type="ECO:0000256" key="1">
    <source>
        <dbReference type="SAM" id="MobiDB-lite"/>
    </source>
</evidence>
<evidence type="ECO:0000313" key="4">
    <source>
        <dbReference type="Proteomes" id="UP000321805"/>
    </source>
</evidence>
<keyword evidence="2" id="KW-1133">Transmembrane helix</keyword>
<keyword evidence="2" id="KW-0812">Transmembrane</keyword>
<proteinExistence type="predicted"/>
<dbReference type="RefSeq" id="WP_146919178.1">
    <property type="nucleotide sequence ID" value="NZ_CP042430.1"/>
</dbReference>
<keyword evidence="4" id="KW-1185">Reference proteome</keyword>
<evidence type="ECO:0000256" key="2">
    <source>
        <dbReference type="SAM" id="Phobius"/>
    </source>
</evidence>
<gene>
    <name evidence="3" type="ORF">FSW04_10990</name>
</gene>
<sequence>MPSTDAPNWWADVQQEREDLTGRGRRPAEDWLGEDIDFVPRRRISGSRGGTRRDHAASASHPLHGVFIPAADPRATGRTVSLTTGTTTIELVTEADMPVTRRDDGTDAGVAHELRHLSAADDPFASPPPPAGARRTVQIKGRPGEGAVRSLAQRHRPRTASDRVGHRPDRIALWAVVLGAILILLAAASSSRAAVPHRAATPHVAIAHVGAPAAFAAPHSIR</sequence>
<reference evidence="3 4" key="1">
    <citation type="journal article" date="2018" name="J. Microbiol.">
        <title>Baekduia soli gen. nov., sp. nov., a novel bacterium isolated from the soil of Baekdu Mountain and proposal of a novel family name, Baekduiaceae fam. nov.</title>
        <authorList>
            <person name="An D.S."/>
            <person name="Siddiqi M.Z."/>
            <person name="Kim K.H."/>
            <person name="Yu H.S."/>
            <person name="Im W.T."/>
        </authorList>
    </citation>
    <scope>NUCLEOTIDE SEQUENCE [LARGE SCALE GENOMIC DNA]</scope>
    <source>
        <strain evidence="3 4">BR7-21</strain>
    </source>
</reference>
<name>A0A5B8U5W2_9ACTN</name>
<dbReference type="Proteomes" id="UP000321805">
    <property type="component" value="Chromosome"/>
</dbReference>
<feature type="transmembrane region" description="Helical" evidence="2">
    <location>
        <begin position="171"/>
        <end position="188"/>
    </location>
</feature>
<feature type="region of interest" description="Disordered" evidence="1">
    <location>
        <begin position="1"/>
        <end position="34"/>
    </location>
</feature>
<feature type="compositionally biased region" description="Basic and acidic residues" evidence="1">
    <location>
        <begin position="14"/>
        <end position="29"/>
    </location>
</feature>
<protein>
    <submittedName>
        <fullName evidence="3">Uncharacterized protein</fullName>
    </submittedName>
</protein>
<dbReference type="KEGG" id="bsol:FSW04_10990"/>
<evidence type="ECO:0000313" key="3">
    <source>
        <dbReference type="EMBL" id="QEC48042.1"/>
    </source>
</evidence>
<organism evidence="3 4">
    <name type="scientific">Baekduia soli</name>
    <dbReference type="NCBI Taxonomy" id="496014"/>
    <lineage>
        <taxon>Bacteria</taxon>
        <taxon>Bacillati</taxon>
        <taxon>Actinomycetota</taxon>
        <taxon>Thermoleophilia</taxon>
        <taxon>Solirubrobacterales</taxon>
        <taxon>Baekduiaceae</taxon>
        <taxon>Baekduia</taxon>
    </lineage>
</organism>
<dbReference type="AlphaFoldDB" id="A0A5B8U5W2"/>
<dbReference type="EMBL" id="CP042430">
    <property type="protein sequence ID" value="QEC48042.1"/>
    <property type="molecule type" value="Genomic_DNA"/>
</dbReference>